<feature type="chain" id="PRO_5015106423" description="Alginate lyase 2 domain-containing protein" evidence="1">
    <location>
        <begin position="29"/>
        <end position="258"/>
    </location>
</feature>
<evidence type="ECO:0000256" key="1">
    <source>
        <dbReference type="SAM" id="SignalP"/>
    </source>
</evidence>
<dbReference type="Proteomes" id="UP000091956">
    <property type="component" value="Unassembled WGS sequence"/>
</dbReference>
<dbReference type="InterPro" id="IPR013320">
    <property type="entry name" value="ConA-like_dom_sf"/>
</dbReference>
<reference evidence="4" key="2">
    <citation type="journal article" date="2018" name="Nat. Commun.">
        <title>Extreme sensitivity to ultraviolet light in the fungal pathogen causing white-nose syndrome of bats.</title>
        <authorList>
            <person name="Palmer J.M."/>
            <person name="Drees K.P."/>
            <person name="Foster J.T."/>
            <person name="Lindner D.L."/>
        </authorList>
    </citation>
    <scope>NUCLEOTIDE SEQUENCE [LARGE SCALE GENOMIC DNA]</scope>
    <source>
        <strain evidence="4">UAMH 10579</strain>
    </source>
</reference>
<evidence type="ECO:0000313" key="4">
    <source>
        <dbReference type="Proteomes" id="UP000091956"/>
    </source>
</evidence>
<dbReference type="GeneID" id="28833390"/>
<evidence type="ECO:0000313" key="3">
    <source>
        <dbReference type="EMBL" id="OBU01400.1"/>
    </source>
</evidence>
<evidence type="ECO:0000259" key="2">
    <source>
        <dbReference type="Pfam" id="PF08787"/>
    </source>
</evidence>
<sequence>MSRLALSTLAFSLAFGAVVLGYALETRALNPSCAPGGNFDFSTWELQLPIGSPGSPTTISESALEGCSGYQDPGHDYFFTESGDGAMVMKVPGSPSSSGCVTTPNTKYCRTELREENPSSWDPKAAKNRLSATLSVPKADDSKHGTIVGQIHMDSSVSNYPVAKLYYNSKGDLTMGVHKSRSGGPEYYTSFGNIPLKTTFSYDIRYENSILTLGINGGAAKTISLGNLNPPLSYFKAGNYNQGNASSEVHFFAVSVQH</sequence>
<dbReference type="RefSeq" id="XP_018135132.1">
    <property type="nucleotide sequence ID" value="XM_018269539.2"/>
</dbReference>
<proteinExistence type="predicted"/>
<protein>
    <recommendedName>
        <fullName evidence="2">Alginate lyase 2 domain-containing protein</fullName>
    </recommendedName>
</protein>
<dbReference type="EMBL" id="KV460206">
    <property type="protein sequence ID" value="OBU01400.1"/>
    <property type="molecule type" value="Genomic_DNA"/>
</dbReference>
<organism evidence="3 4">
    <name type="scientific">Pseudogymnoascus verrucosus</name>
    <dbReference type="NCBI Taxonomy" id="342668"/>
    <lineage>
        <taxon>Eukaryota</taxon>
        <taxon>Fungi</taxon>
        <taxon>Dikarya</taxon>
        <taxon>Ascomycota</taxon>
        <taxon>Pezizomycotina</taxon>
        <taxon>Leotiomycetes</taxon>
        <taxon>Thelebolales</taxon>
        <taxon>Thelebolaceae</taxon>
        <taxon>Pseudogymnoascus</taxon>
    </lineage>
</organism>
<feature type="signal peptide" evidence="1">
    <location>
        <begin position="1"/>
        <end position="28"/>
    </location>
</feature>
<dbReference type="AlphaFoldDB" id="A0A2P2SX35"/>
<dbReference type="Gene3D" id="2.60.120.200">
    <property type="match status" value="1"/>
</dbReference>
<keyword evidence="4" id="KW-1185">Reference proteome</keyword>
<reference evidence="3 4" key="1">
    <citation type="submission" date="2016-03" db="EMBL/GenBank/DDBJ databases">
        <title>Comparative genomics of Pseudogymnoascus destructans, the fungus causing white-nose syndrome of bats.</title>
        <authorList>
            <person name="Palmer J.M."/>
            <person name="Drees K.P."/>
            <person name="Foster J.T."/>
            <person name="Lindner D.L."/>
        </authorList>
    </citation>
    <scope>NUCLEOTIDE SEQUENCE [LARGE SCALE GENOMIC DNA]</scope>
    <source>
        <strain evidence="3 4">UAMH 10579</strain>
    </source>
</reference>
<dbReference type="InterPro" id="IPR014895">
    <property type="entry name" value="Alginate_lyase_2"/>
</dbReference>
<dbReference type="SUPFAM" id="SSF49899">
    <property type="entry name" value="Concanavalin A-like lectins/glucanases"/>
    <property type="match status" value="1"/>
</dbReference>
<feature type="domain" description="Alginate lyase 2" evidence="2">
    <location>
        <begin position="39"/>
        <end position="258"/>
    </location>
</feature>
<dbReference type="Pfam" id="PF08787">
    <property type="entry name" value="Alginate_lyase2"/>
    <property type="match status" value="1"/>
</dbReference>
<name>A0A2P2SX35_9PEZI</name>
<keyword evidence="1" id="KW-0732">Signal</keyword>
<accession>A0A2P2SX35</accession>
<gene>
    <name evidence="3" type="ORF">VE01_00004</name>
</gene>